<gene>
    <name evidence="6" type="primary">LOC136074996</name>
</gene>
<evidence type="ECO:0000256" key="3">
    <source>
        <dbReference type="ARBA" id="ARBA00022737"/>
    </source>
</evidence>
<dbReference type="Proteomes" id="UP001652625">
    <property type="component" value="Chromosome 01"/>
</dbReference>
<dbReference type="InterPro" id="IPR011029">
    <property type="entry name" value="DEATH-like_dom_sf"/>
</dbReference>
<dbReference type="Gene3D" id="1.10.533.10">
    <property type="entry name" value="Death Domain, Fas"/>
    <property type="match status" value="1"/>
</dbReference>
<organism evidence="5 6">
    <name type="scientific">Hydra vulgaris</name>
    <name type="common">Hydra</name>
    <name type="synonym">Hydra attenuata</name>
    <dbReference type="NCBI Taxonomy" id="6087"/>
    <lineage>
        <taxon>Eukaryota</taxon>
        <taxon>Metazoa</taxon>
        <taxon>Cnidaria</taxon>
        <taxon>Hydrozoa</taxon>
        <taxon>Hydroidolina</taxon>
        <taxon>Anthoathecata</taxon>
        <taxon>Aplanulata</taxon>
        <taxon>Hydridae</taxon>
        <taxon>Hydra</taxon>
    </lineage>
</organism>
<keyword evidence="5" id="KW-1185">Reference proteome</keyword>
<dbReference type="Pfam" id="PF05729">
    <property type="entry name" value="NACHT"/>
    <property type="match status" value="1"/>
</dbReference>
<evidence type="ECO:0000313" key="5">
    <source>
        <dbReference type="Proteomes" id="UP001652625"/>
    </source>
</evidence>
<name>A0ABM4B344_HYDVU</name>
<dbReference type="PANTHER" id="PTHR45690">
    <property type="entry name" value="NACHT, LRR AND PYD DOMAINS-CONTAINING PROTEIN 12"/>
    <property type="match status" value="1"/>
</dbReference>
<dbReference type="GeneID" id="136074996"/>
<dbReference type="InterPro" id="IPR007111">
    <property type="entry name" value="NACHT_NTPase"/>
</dbReference>
<dbReference type="RefSeq" id="XP_065643255.1">
    <property type="nucleotide sequence ID" value="XM_065787183.1"/>
</dbReference>
<dbReference type="SUPFAM" id="SSF47986">
    <property type="entry name" value="DEATH domain"/>
    <property type="match status" value="1"/>
</dbReference>
<protein>
    <submittedName>
        <fullName evidence="6">NACHT, LRR and PYD domains-containing protein 1 homolog</fullName>
    </submittedName>
</protein>
<keyword evidence="3" id="KW-0677">Repeat</keyword>
<evidence type="ECO:0000256" key="1">
    <source>
        <dbReference type="ARBA" id="ARBA00004496"/>
    </source>
</evidence>
<dbReference type="CDD" id="cd01670">
    <property type="entry name" value="Death"/>
    <property type="match status" value="1"/>
</dbReference>
<reference evidence="5" key="1">
    <citation type="submission" date="2025-05" db="UniProtKB">
        <authorList>
            <consortium name="RefSeq"/>
        </authorList>
    </citation>
    <scope>NUCLEOTIDE SEQUENCE [LARGE SCALE GENOMIC DNA]</scope>
</reference>
<proteinExistence type="predicted"/>
<keyword evidence="2" id="KW-0963">Cytoplasm</keyword>
<dbReference type="Gene3D" id="3.40.50.300">
    <property type="entry name" value="P-loop containing nucleotide triphosphate hydrolases"/>
    <property type="match status" value="1"/>
</dbReference>
<evidence type="ECO:0000259" key="4">
    <source>
        <dbReference type="PROSITE" id="PS50017"/>
    </source>
</evidence>
<evidence type="ECO:0000313" key="6">
    <source>
        <dbReference type="RefSeq" id="XP_065643255.1"/>
    </source>
</evidence>
<dbReference type="InterPro" id="IPR050637">
    <property type="entry name" value="NLRP_innate_immun_reg"/>
</dbReference>
<sequence length="441" mass="51384">MKKSNAFPKNDENVIFNQVFKLKLSDTVGVYWRTLGRWLKIKDNILDMIDHDYIKTNEKGYSMLSKWMQINKNPTLGMLKTALRKMKRNDLLREIDIIANSSNPPDIASEVNKDISEICTALKKYYLVNYRKTNEVQTLLKAPANVDLNQKFVDLCIVDAVIVQRNAVFNVELKGFLQKQMSYTSISYDEIFLEEKPVILISGIAGIGKTWLLRKCLLDWSNNLIWKNVELVFYLECRRLNQHQNISNINELLNVFYKDIINGFNFSSCDALFIIDGLDEFKYLNELANKNLSSNYPIVNALADIQKFKHVISGRVNAVDQYQSIYTEHCDKLTIQIMGFNENGINNYIENNVLEEIKKPVKTTLKNFPIAKAMASVPFFLSSMCKIISDSEIMRTNSYLTMTDLYANIFLYFLQKHIINNNKLIYEIMEDPFYKKYFKYL</sequence>
<dbReference type="SUPFAM" id="SSF52540">
    <property type="entry name" value="P-loop containing nucleoside triphosphate hydrolases"/>
    <property type="match status" value="1"/>
</dbReference>
<reference evidence="6" key="2">
    <citation type="submission" date="2025-08" db="UniProtKB">
        <authorList>
            <consortium name="RefSeq"/>
        </authorList>
    </citation>
    <scope>IDENTIFICATION</scope>
</reference>
<dbReference type="InterPro" id="IPR000488">
    <property type="entry name" value="Death_dom"/>
</dbReference>
<evidence type="ECO:0000256" key="2">
    <source>
        <dbReference type="ARBA" id="ARBA00022490"/>
    </source>
</evidence>
<comment type="subcellular location">
    <subcellularLocation>
        <location evidence="1">Cytoplasm</location>
    </subcellularLocation>
</comment>
<accession>A0ABM4B344</accession>
<dbReference type="Pfam" id="PF00531">
    <property type="entry name" value="Death"/>
    <property type="match status" value="1"/>
</dbReference>
<dbReference type="PANTHER" id="PTHR45690:SF19">
    <property type="entry name" value="NACHT, LRR AND PYD DOMAINS-CONTAINING PROTEIN 3"/>
    <property type="match status" value="1"/>
</dbReference>
<feature type="domain" description="Death" evidence="4">
    <location>
        <begin position="24"/>
        <end position="99"/>
    </location>
</feature>
<dbReference type="PROSITE" id="PS50017">
    <property type="entry name" value="DEATH_DOMAIN"/>
    <property type="match status" value="1"/>
</dbReference>
<dbReference type="InterPro" id="IPR027417">
    <property type="entry name" value="P-loop_NTPase"/>
</dbReference>